<dbReference type="AlphaFoldDB" id="A0A3B0TH03"/>
<sequence>MRRKILTGLAVVAALPIAMALGQTPALGQTTLTKPSAVVVEVAKNAGCGCCDGWIARMKDDGFEVRAQNISSDELYNLKISRGLTQDLMACHTATIDGYTVEGHVPVADVRRMLAERPDAAGIVVPGMPIGSPGMDPIGAPSMGFDGTGTEAYDVLLLQKDGATTVYSSYSANG</sequence>
<protein>
    <submittedName>
        <fullName evidence="1">CopG protein</fullName>
    </submittedName>
</protein>
<reference evidence="1" key="1">
    <citation type="submission" date="2018-06" db="EMBL/GenBank/DDBJ databases">
        <authorList>
            <person name="Zhirakovskaya E."/>
        </authorList>
    </citation>
    <scope>NUCLEOTIDE SEQUENCE</scope>
</reference>
<gene>
    <name evidence="1" type="ORF">MNBD_ALPHA12-1222</name>
</gene>
<dbReference type="Pfam" id="PF04214">
    <property type="entry name" value="DUF411"/>
    <property type="match status" value="1"/>
</dbReference>
<proteinExistence type="predicted"/>
<organism evidence="1">
    <name type="scientific">hydrothermal vent metagenome</name>
    <dbReference type="NCBI Taxonomy" id="652676"/>
    <lineage>
        <taxon>unclassified sequences</taxon>
        <taxon>metagenomes</taxon>
        <taxon>ecological metagenomes</taxon>
    </lineage>
</organism>
<accession>A0A3B0TH03</accession>
<name>A0A3B0TH03_9ZZZZ</name>
<evidence type="ECO:0000313" key="1">
    <source>
        <dbReference type="EMBL" id="VAW17925.1"/>
    </source>
</evidence>
<dbReference type="EMBL" id="UOEO01000080">
    <property type="protein sequence ID" value="VAW17925.1"/>
    <property type="molecule type" value="Genomic_DNA"/>
</dbReference>
<dbReference type="InterPro" id="IPR007332">
    <property type="entry name" value="DUF411"/>
</dbReference>